<proteinExistence type="predicted"/>
<keyword evidence="4" id="KW-1185">Reference proteome</keyword>
<organism evidence="3 4">
    <name type="scientific">Microbacterium caowuchunii</name>
    <dbReference type="NCBI Taxonomy" id="2614638"/>
    <lineage>
        <taxon>Bacteria</taxon>
        <taxon>Bacillati</taxon>
        <taxon>Actinomycetota</taxon>
        <taxon>Actinomycetes</taxon>
        <taxon>Micrococcales</taxon>
        <taxon>Microbacteriaceae</taxon>
        <taxon>Microbacterium</taxon>
    </lineage>
</organism>
<dbReference type="Proteomes" id="UP000326838">
    <property type="component" value="Unassembled WGS sequence"/>
</dbReference>
<evidence type="ECO:0000259" key="2">
    <source>
        <dbReference type="Pfam" id="PF13191"/>
    </source>
</evidence>
<accession>A0A5N0TJC8</accession>
<gene>
    <name evidence="3" type="ORF">F6B40_03990</name>
</gene>
<dbReference type="AlphaFoldDB" id="A0A5N0TJC8"/>
<sequence length="1197" mass="131008">MLRLLPSHTQLDIVQRFWGEQVRRHFVSSPGDAMISFDTFRRSRQNPDSVINDLGELAGREDELGRLAGALDRSRADRPQILIVSGPGGRGKTRLWVEALSAEVERDSARVITCLAPNRAFDTNAMGELRSGTQIVVIDDAHDDPFALNPLLAFARDHPDLQVILATRPSGLPSILGAIARASFAPNEQLVIPVDELSMRKARKLVTGLINGLDLSFGLRNYLAEQARHSPHIAVILTNLIRSGQISGSIAVDANLRQVVLARYHEVIVPSGFDGYDTETVHRVIATYACVQPSSQQTPDDRARIADFCGLSEIQLARLTRQLIDRGVILDKDDRLRVVPDVLADQIVEDVATFEQLDTGFVSELWQVFAPSHYRRLAITLGELDWRISQQGGPAIMATVWDAIRARLNSPHPSSLIRELDQITPLAATQPAALVAALEDVRARLDLDDARGAPESDDPNDADEQLYRRVWPGARHTSRADVRAKLPRLYGRAAVNDPATLETAIDALLALACVDSRPPHSHPEHPRRVLSDDLSNLATLPDLSYPARIVSRVKVFCGSRSDAEAVVALSALKPLLVKEELETIQSALYEMSFRPHLISETAMRPVRDQIRAFLLEEGSSGSVTRAGAAIGLLHEALRAPHGYFGNTVSADAVLAWEGDDLATLETLAQIAARTPFATIRRTVRDAVDWNAEHALSLHVQHAALSLQHELDVTDDLRDALADIVVGSPWKLVGERVHRVPGLEELKLQQEARHAESEELTEEQRNERRQAAAATRVEVKRVGISTVNNALARRLVALGEAPAIVTLVGEVGAEARQLGKQPSFRGVWQTIGDLEARLVPDLVRAVAAGSDEHPLESDLPILILQWSLSALDSALEWASGAVLTSRTGVRLAIAAFIDSAPWTEHLDAFVAIWRTGISDPNSAVATAFLGSSGWYLHTSPREASEILLAHEISPNAAAQALMGAWRYDHDAAHATRDIADHSAMLSIALRAGLNDYIAQEVVAAAARARLQLALDFLLDVYRQTEELPDEIHDLGPLLDEQPDAFADWFVDRLQDGSDDLGSVIATALDAQLTAKQAAALTSRVPRLSPSELVSFSRALGSLRLWVAGNVELADACIHRAETADVLDDVLSELRRGMRLTAWGWAGNESSELNAARDACTAGADRATSPQLRGQLRQAAAWFQQTIDELRDREREEDW</sequence>
<evidence type="ECO:0000313" key="4">
    <source>
        <dbReference type="Proteomes" id="UP000326838"/>
    </source>
</evidence>
<dbReference type="Pfam" id="PF13191">
    <property type="entry name" value="AAA_16"/>
    <property type="match status" value="1"/>
</dbReference>
<feature type="domain" description="Orc1-like AAA ATPase" evidence="2">
    <location>
        <begin position="56"/>
        <end position="117"/>
    </location>
</feature>
<comment type="caution">
    <text evidence="3">The sequence shown here is derived from an EMBL/GenBank/DDBJ whole genome shotgun (WGS) entry which is preliminary data.</text>
</comment>
<dbReference type="InterPro" id="IPR041664">
    <property type="entry name" value="AAA_16"/>
</dbReference>
<feature type="region of interest" description="Disordered" evidence="1">
    <location>
        <begin position="749"/>
        <end position="768"/>
    </location>
</feature>
<evidence type="ECO:0000313" key="3">
    <source>
        <dbReference type="EMBL" id="KAA9135253.1"/>
    </source>
</evidence>
<dbReference type="GO" id="GO:0005524">
    <property type="term" value="F:ATP binding"/>
    <property type="evidence" value="ECO:0007669"/>
    <property type="project" value="UniProtKB-KW"/>
</dbReference>
<dbReference type="InterPro" id="IPR027417">
    <property type="entry name" value="P-loop_NTPase"/>
</dbReference>
<evidence type="ECO:0000256" key="1">
    <source>
        <dbReference type="SAM" id="MobiDB-lite"/>
    </source>
</evidence>
<dbReference type="EMBL" id="VYUY01000006">
    <property type="protein sequence ID" value="KAA9135253.1"/>
    <property type="molecule type" value="Genomic_DNA"/>
</dbReference>
<reference evidence="4" key="1">
    <citation type="submission" date="2019-09" db="EMBL/GenBank/DDBJ databases">
        <title>Mumia zhuanghuii sp. nov. isolated from the intestinal contents of plateau pika (Ochotona curzoniae) in the Qinghai-Tibet plateau of China.</title>
        <authorList>
            <person name="Tian Z."/>
        </authorList>
    </citation>
    <scope>NUCLEOTIDE SEQUENCE [LARGE SCALE GENOMIC DNA]</scope>
    <source>
        <strain evidence="4">L-033</strain>
    </source>
</reference>
<name>A0A5N0TJC8_9MICO</name>
<protein>
    <submittedName>
        <fullName evidence="3">ATP-binding protein</fullName>
    </submittedName>
</protein>
<keyword evidence="3" id="KW-0547">Nucleotide-binding</keyword>
<dbReference type="SUPFAM" id="SSF52540">
    <property type="entry name" value="P-loop containing nucleoside triphosphate hydrolases"/>
    <property type="match status" value="1"/>
</dbReference>
<keyword evidence="3" id="KW-0067">ATP-binding</keyword>